<feature type="compositionally biased region" description="Basic residues" evidence="1">
    <location>
        <begin position="1"/>
        <end position="19"/>
    </location>
</feature>
<reference evidence="2 3" key="1">
    <citation type="submission" date="2024-01" db="EMBL/GenBank/DDBJ databases">
        <title>Genome assemblies of Stephania.</title>
        <authorList>
            <person name="Yang L."/>
        </authorList>
    </citation>
    <scope>NUCLEOTIDE SEQUENCE [LARGE SCALE GENOMIC DNA]</scope>
    <source>
        <strain evidence="2">QJT</strain>
        <tissue evidence="2">Leaf</tissue>
    </source>
</reference>
<proteinExistence type="predicted"/>
<sequence length="68" mass="7294">MTSFQKHHKNKHNQRRTTKTLRVAVALENRFVVAEVVRGSAGGGVGASGFVFPVDVEEEEEGEVGGGV</sequence>
<evidence type="ECO:0000313" key="2">
    <source>
        <dbReference type="EMBL" id="KAK9091481.1"/>
    </source>
</evidence>
<accession>A0AAP0EDS4</accession>
<name>A0AAP0EDS4_9MAGN</name>
<evidence type="ECO:0000313" key="3">
    <source>
        <dbReference type="Proteomes" id="UP001417504"/>
    </source>
</evidence>
<comment type="caution">
    <text evidence="2">The sequence shown here is derived from an EMBL/GenBank/DDBJ whole genome shotgun (WGS) entry which is preliminary data.</text>
</comment>
<organism evidence="2 3">
    <name type="scientific">Stephania japonica</name>
    <dbReference type="NCBI Taxonomy" id="461633"/>
    <lineage>
        <taxon>Eukaryota</taxon>
        <taxon>Viridiplantae</taxon>
        <taxon>Streptophyta</taxon>
        <taxon>Embryophyta</taxon>
        <taxon>Tracheophyta</taxon>
        <taxon>Spermatophyta</taxon>
        <taxon>Magnoliopsida</taxon>
        <taxon>Ranunculales</taxon>
        <taxon>Menispermaceae</taxon>
        <taxon>Menispermoideae</taxon>
        <taxon>Cissampelideae</taxon>
        <taxon>Stephania</taxon>
    </lineage>
</organism>
<dbReference type="Proteomes" id="UP001417504">
    <property type="component" value="Unassembled WGS sequence"/>
</dbReference>
<protein>
    <submittedName>
        <fullName evidence="2">Uncharacterized protein</fullName>
    </submittedName>
</protein>
<dbReference type="AlphaFoldDB" id="A0AAP0EDS4"/>
<gene>
    <name evidence="2" type="ORF">Sjap_024658</name>
</gene>
<keyword evidence="3" id="KW-1185">Reference proteome</keyword>
<feature type="region of interest" description="Disordered" evidence="1">
    <location>
        <begin position="1"/>
        <end position="20"/>
    </location>
</feature>
<evidence type="ECO:0000256" key="1">
    <source>
        <dbReference type="SAM" id="MobiDB-lite"/>
    </source>
</evidence>
<dbReference type="EMBL" id="JBBNAE010000010">
    <property type="protein sequence ID" value="KAK9091481.1"/>
    <property type="molecule type" value="Genomic_DNA"/>
</dbReference>